<name>W6RWQ9_9CLOT</name>
<dbReference type="CDD" id="cd17470">
    <property type="entry name" value="T3SS_Flik_C"/>
    <property type="match status" value="1"/>
</dbReference>
<dbReference type="eggNOG" id="COG3144">
    <property type="taxonomic scope" value="Bacteria"/>
</dbReference>
<protein>
    <submittedName>
        <fullName evidence="3">Putative flagellar hook-length control protein</fullName>
    </submittedName>
</protein>
<keyword evidence="3" id="KW-0966">Cell projection</keyword>
<dbReference type="STRING" id="1216932.CM240_1640"/>
<dbReference type="Pfam" id="PF02120">
    <property type="entry name" value="Flg_hook"/>
    <property type="match status" value="1"/>
</dbReference>
<evidence type="ECO:0000259" key="2">
    <source>
        <dbReference type="Pfam" id="PF02120"/>
    </source>
</evidence>
<dbReference type="PATRIC" id="fig|1216932.3.peg.1633"/>
<feature type="domain" description="Flagellar hook-length control protein-like C-terminal" evidence="2">
    <location>
        <begin position="315"/>
        <end position="382"/>
    </location>
</feature>
<proteinExistence type="predicted"/>
<evidence type="ECO:0000313" key="3">
    <source>
        <dbReference type="EMBL" id="CDM68798.1"/>
    </source>
</evidence>
<dbReference type="EMBL" id="HG917868">
    <property type="protein sequence ID" value="CDM68798.1"/>
    <property type="molecule type" value="Genomic_DNA"/>
</dbReference>
<dbReference type="Gene3D" id="3.30.750.140">
    <property type="match status" value="1"/>
</dbReference>
<dbReference type="AlphaFoldDB" id="W6RWQ9"/>
<feature type="region of interest" description="Disordered" evidence="1">
    <location>
        <begin position="75"/>
        <end position="95"/>
    </location>
</feature>
<keyword evidence="3" id="KW-0969">Cilium</keyword>
<keyword evidence="3" id="KW-0282">Flagellum</keyword>
<dbReference type="Proteomes" id="UP000019426">
    <property type="component" value="Chromosome M2/40_rep1"/>
</dbReference>
<accession>W6RWQ9</accession>
<dbReference type="InterPro" id="IPR021136">
    <property type="entry name" value="Flagellar_hook_control-like_C"/>
</dbReference>
<dbReference type="OrthoDB" id="1934566at2"/>
<feature type="region of interest" description="Disordered" evidence="1">
    <location>
        <begin position="235"/>
        <end position="257"/>
    </location>
</feature>
<dbReference type="InterPro" id="IPR038610">
    <property type="entry name" value="FliK-like_C_sf"/>
</dbReference>
<keyword evidence="4" id="KW-1185">Reference proteome</keyword>
<reference evidence="3 4" key="1">
    <citation type="submission" date="2013-11" db="EMBL/GenBank/DDBJ databases">
        <title>Complete genome sequence of Clostridum sp. M2/40.</title>
        <authorList>
            <person name="Wibberg D."/>
            <person name="Puehler A."/>
            <person name="Schlueter A."/>
        </authorList>
    </citation>
    <scope>NUCLEOTIDE SEQUENCE [LARGE SCALE GENOMIC DNA]</scope>
    <source>
        <strain evidence="4">M2/40</strain>
    </source>
</reference>
<dbReference type="RefSeq" id="WP_044038191.1">
    <property type="nucleotide sequence ID" value="NZ_HG917868.1"/>
</dbReference>
<evidence type="ECO:0000256" key="1">
    <source>
        <dbReference type="SAM" id="MobiDB-lite"/>
    </source>
</evidence>
<organism evidence="3 4">
    <name type="scientific">Clostridium bornimense</name>
    <dbReference type="NCBI Taxonomy" id="1216932"/>
    <lineage>
        <taxon>Bacteria</taxon>
        <taxon>Bacillati</taxon>
        <taxon>Bacillota</taxon>
        <taxon>Clostridia</taxon>
        <taxon>Eubacteriales</taxon>
        <taxon>Clostridiaceae</taxon>
        <taxon>Clostridium</taxon>
    </lineage>
</organism>
<evidence type="ECO:0000313" key="4">
    <source>
        <dbReference type="Proteomes" id="UP000019426"/>
    </source>
</evidence>
<feature type="compositionally biased region" description="Low complexity" evidence="1">
    <location>
        <begin position="239"/>
        <end position="254"/>
    </location>
</feature>
<dbReference type="HOGENOM" id="CLU_629624_0_0_9"/>
<dbReference type="KEGG" id="clt:CM240_1640"/>
<gene>
    <name evidence="3" type="ORF">CM240_1640</name>
</gene>
<sequence>MRKIGNSIASFIDTINNMNSAEKSTGRDINIKSSNSFKECLDTKNKSIKNENSKEKDFFVKNSNTIDDTAKIKKDDGKNSIEDKPSKVDSEESDSKEYDAIEELLLMLLNGKINDNYDYEKVISENEFLSEEVKTMILDLFSMYNSTENNDKTLIEGKSESSIADIMKLLKNDSSVDKEALDSILESVKRNSSEVESPKEILNYIKANVIKETNTDNNDILENKTTLINSIDENNIDLNSENNETSSESKNQEQTNKEDTFLTSLIEGNDNVKSEGNLMQVPKMVFEPLKDVKESAPALTNKTNIVEDIIKSVKYIRDESVKEIVLKVVPRNLGEVVISLSMDKGVMKANVATNNAETYSLLATKIEEMNKILNEFKVESFDLTYMNNSEYGEKNKEGNDQNSFQGNGKSSFISIEDDVIEETSDEIYSNIDMLA</sequence>